<keyword evidence="2" id="KW-0732">Signal</keyword>
<dbReference type="PROSITE" id="PS51352">
    <property type="entry name" value="THIOREDOXIN_2"/>
    <property type="match status" value="1"/>
</dbReference>
<proteinExistence type="predicted"/>
<dbReference type="CDD" id="cd02947">
    <property type="entry name" value="TRX_family"/>
    <property type="match status" value="1"/>
</dbReference>
<dbReference type="EMBL" id="JAKLJA010000002">
    <property type="protein sequence ID" value="MCG5072376.1"/>
    <property type="molecule type" value="Genomic_DNA"/>
</dbReference>
<comment type="caution">
    <text evidence="4">The sequence shown here is derived from an EMBL/GenBank/DDBJ whole genome shotgun (WGS) entry which is preliminary data.</text>
</comment>
<dbReference type="PROSITE" id="PS00194">
    <property type="entry name" value="THIOREDOXIN_1"/>
    <property type="match status" value="1"/>
</dbReference>
<reference evidence="4" key="1">
    <citation type="submission" date="2022-01" db="EMBL/GenBank/DDBJ databases">
        <title>Genome sequence and assembly of Parabukholderia sp. RG36.</title>
        <authorList>
            <person name="Chhetri G."/>
        </authorList>
    </citation>
    <scope>NUCLEOTIDE SEQUENCE</scope>
    <source>
        <strain evidence="4">RG36</strain>
    </source>
</reference>
<dbReference type="Proteomes" id="UP001139308">
    <property type="component" value="Unassembled WGS sequence"/>
</dbReference>
<keyword evidence="1" id="KW-0676">Redox-active center</keyword>
<feature type="signal peptide" evidence="2">
    <location>
        <begin position="1"/>
        <end position="35"/>
    </location>
</feature>
<dbReference type="InterPro" id="IPR017937">
    <property type="entry name" value="Thioredoxin_CS"/>
</dbReference>
<dbReference type="PANTHER" id="PTHR10438:SF405">
    <property type="entry name" value="THIOREDOXIN DOMAIN-CONTAINING PROTEIN"/>
    <property type="match status" value="1"/>
</dbReference>
<evidence type="ECO:0000259" key="3">
    <source>
        <dbReference type="PROSITE" id="PS51352"/>
    </source>
</evidence>
<dbReference type="InterPro" id="IPR013766">
    <property type="entry name" value="Thioredoxin_domain"/>
</dbReference>
<dbReference type="Gene3D" id="3.40.30.10">
    <property type="entry name" value="Glutaredoxin"/>
    <property type="match status" value="1"/>
</dbReference>
<dbReference type="PANTHER" id="PTHR10438">
    <property type="entry name" value="THIOREDOXIN"/>
    <property type="match status" value="1"/>
</dbReference>
<dbReference type="AlphaFoldDB" id="A0A9X1RGA3"/>
<name>A0A9X1RGA3_9BURK</name>
<dbReference type="InterPro" id="IPR036249">
    <property type="entry name" value="Thioredoxin-like_sf"/>
</dbReference>
<protein>
    <submittedName>
        <fullName evidence="4">Thioredoxin family protein</fullName>
    </submittedName>
</protein>
<dbReference type="SUPFAM" id="SSF52833">
    <property type="entry name" value="Thioredoxin-like"/>
    <property type="match status" value="1"/>
</dbReference>
<evidence type="ECO:0000313" key="5">
    <source>
        <dbReference type="Proteomes" id="UP001139308"/>
    </source>
</evidence>
<sequence>MKHLKPQARENTVLKMLLKGFFLLTFLGASASAFAGTQPYNKAQFDGALAHGKPVVIWFHASWCPTCRAQQPAVDRLATSSEMKDVTVFVADFDKETALEKALRVAQQSTFVVFRGGREVARSTGETDEQAIRATWGKAL</sequence>
<evidence type="ECO:0000256" key="1">
    <source>
        <dbReference type="ARBA" id="ARBA00023284"/>
    </source>
</evidence>
<gene>
    <name evidence="4" type="ORF">L5014_03210</name>
</gene>
<evidence type="ECO:0000313" key="4">
    <source>
        <dbReference type="EMBL" id="MCG5072376.1"/>
    </source>
</evidence>
<evidence type="ECO:0000256" key="2">
    <source>
        <dbReference type="SAM" id="SignalP"/>
    </source>
</evidence>
<dbReference type="InterPro" id="IPR050620">
    <property type="entry name" value="Thioredoxin_H-type-like"/>
</dbReference>
<feature type="domain" description="Thioredoxin" evidence="3">
    <location>
        <begin position="25"/>
        <end position="140"/>
    </location>
</feature>
<organism evidence="4 5">
    <name type="scientific">Paraburkholderia tagetis</name>
    <dbReference type="NCBI Taxonomy" id="2913261"/>
    <lineage>
        <taxon>Bacteria</taxon>
        <taxon>Pseudomonadati</taxon>
        <taxon>Pseudomonadota</taxon>
        <taxon>Betaproteobacteria</taxon>
        <taxon>Burkholderiales</taxon>
        <taxon>Burkholderiaceae</taxon>
        <taxon>Paraburkholderia</taxon>
    </lineage>
</organism>
<feature type="chain" id="PRO_5040994708" evidence="2">
    <location>
        <begin position="36"/>
        <end position="140"/>
    </location>
</feature>
<dbReference type="GO" id="GO:0015036">
    <property type="term" value="F:disulfide oxidoreductase activity"/>
    <property type="evidence" value="ECO:0007669"/>
    <property type="project" value="UniProtKB-ARBA"/>
</dbReference>
<dbReference type="Pfam" id="PF00085">
    <property type="entry name" value="Thioredoxin"/>
    <property type="match status" value="1"/>
</dbReference>
<keyword evidence="5" id="KW-1185">Reference proteome</keyword>
<accession>A0A9X1RGA3</accession>